<dbReference type="OrthoDB" id="9811395at2"/>
<gene>
    <name evidence="4" type="ordered locus">Rmar_1073</name>
</gene>
<dbReference type="HOGENOM" id="CLU_033312_0_0_10"/>
<sequence>MSVSARLLVAGILLLAFTPVQAQFGPLPPVADIEGVTIREVARFSGDYRPVRIARDPVEGKLYVLATRDPDRSGLAPSVIYRLEPDGDGTFTPVALLQDSEFGAPRALGMAFGPDGTLYVVGNEDVGTTHTRFVIQRGRREGENWVWENVATSEPYLLSHTWFDHRASGIIVSPDGSTLLVNSGSRTDHGEMYGGVREEGLTALILKIPADATNLVLPNDRQALKAGGYVYAEGTRNTFDFAYAPNGELFGLDNAGDRDDSEELNWLREGQHYGFPWRIGTSTTPMQFEGYDPDQDPFVQRDRNTNNLADTGWYFSNDPTYPDPPEGVVFVDPIPNVGPYADRYRDETTGEVVDASETGTTIGTFTAHRSPLGLVFDADSLVAEPMRGGGFMLSFNSADDQMLARMGDTGEDLVFLDFEKVNEHYTVSAHLVAHGFVHPIDAVMVENTIYVLEYGSWNDFGDRRAVWAVTLPRYTGTATADGPERVKPELALFPNPAADHALLTYRMPRNGTVQITLLDLLGRVVLQRTQTGQAGRLLLPTWNLSAGVYLLRLESGTFRTSRLLYVVH</sequence>
<dbReference type="Proteomes" id="UP000002221">
    <property type="component" value="Chromosome"/>
</dbReference>
<dbReference type="InterPro" id="IPR012938">
    <property type="entry name" value="Glc/Sorbosone_DH"/>
</dbReference>
<feature type="chain" id="PRO_5003011146" description="T9SS type A sorting domain-containing protein" evidence="1">
    <location>
        <begin position="23"/>
        <end position="568"/>
    </location>
</feature>
<dbReference type="EMBL" id="CP001807">
    <property type="protein sequence ID" value="ACY47965.1"/>
    <property type="molecule type" value="Genomic_DNA"/>
</dbReference>
<feature type="signal peptide" evidence="1">
    <location>
        <begin position="1"/>
        <end position="22"/>
    </location>
</feature>
<protein>
    <recommendedName>
        <fullName evidence="6">T9SS type A sorting domain-containing protein</fullName>
    </recommendedName>
</protein>
<dbReference type="KEGG" id="rmr:Rmar_1073"/>
<dbReference type="NCBIfam" id="TIGR04183">
    <property type="entry name" value="Por_Secre_tail"/>
    <property type="match status" value="1"/>
</dbReference>
<evidence type="ECO:0000313" key="5">
    <source>
        <dbReference type="Proteomes" id="UP000002221"/>
    </source>
</evidence>
<dbReference type="eggNOG" id="COG2133">
    <property type="taxonomic scope" value="Bacteria"/>
</dbReference>
<keyword evidence="1" id="KW-0732">Signal</keyword>
<proteinExistence type="predicted"/>
<feature type="domain" description="Secretion system C-terminal sorting" evidence="3">
    <location>
        <begin position="492"/>
        <end position="560"/>
    </location>
</feature>
<dbReference type="SUPFAM" id="SSF50952">
    <property type="entry name" value="Soluble quinoprotein glucose dehydrogenase"/>
    <property type="match status" value="1"/>
</dbReference>
<feature type="domain" description="Glucose/Sorbosone dehydrogenase" evidence="2">
    <location>
        <begin position="112"/>
        <end position="277"/>
    </location>
</feature>
<evidence type="ECO:0008006" key="6">
    <source>
        <dbReference type="Google" id="ProtNLM"/>
    </source>
</evidence>
<reference evidence="4 5" key="1">
    <citation type="journal article" date="2009" name="Stand. Genomic Sci.">
        <title>Complete genome sequence of Rhodothermus marinus type strain (R-10).</title>
        <authorList>
            <person name="Nolan M."/>
            <person name="Tindall B.J."/>
            <person name="Pomrenke H."/>
            <person name="Lapidus A."/>
            <person name="Copeland A."/>
            <person name="Glavina Del Rio T."/>
            <person name="Lucas S."/>
            <person name="Chen F."/>
            <person name="Tice H."/>
            <person name="Cheng J.F."/>
            <person name="Saunders E."/>
            <person name="Han C."/>
            <person name="Bruce D."/>
            <person name="Goodwin L."/>
            <person name="Chain P."/>
            <person name="Pitluck S."/>
            <person name="Ovchinikova G."/>
            <person name="Pati A."/>
            <person name="Ivanova N."/>
            <person name="Mavromatis K."/>
            <person name="Chen A."/>
            <person name="Palaniappan K."/>
            <person name="Land M."/>
            <person name="Hauser L."/>
            <person name="Chang Y.J."/>
            <person name="Jeffries C.D."/>
            <person name="Brettin T."/>
            <person name="Goker M."/>
            <person name="Bristow J."/>
            <person name="Eisen J.A."/>
            <person name="Markowitz V."/>
            <person name="Hugenholtz P."/>
            <person name="Kyrpides N.C."/>
            <person name="Klenk H.P."/>
            <person name="Detter J.C."/>
        </authorList>
    </citation>
    <scope>NUCLEOTIDE SEQUENCE [LARGE SCALE GENOMIC DNA]</scope>
    <source>
        <strain evidence="5">ATCC 43812 / DSM 4252 / R-10</strain>
    </source>
</reference>
<keyword evidence="5" id="KW-1185">Reference proteome</keyword>
<evidence type="ECO:0000259" key="3">
    <source>
        <dbReference type="Pfam" id="PF18962"/>
    </source>
</evidence>
<dbReference type="InterPro" id="IPR011041">
    <property type="entry name" value="Quinoprot_gluc/sorb_DH_b-prop"/>
</dbReference>
<dbReference type="STRING" id="518766.Rmar_1073"/>
<dbReference type="InterPro" id="IPR026444">
    <property type="entry name" value="Secre_tail"/>
</dbReference>
<dbReference type="Gene3D" id="2.120.10.30">
    <property type="entry name" value="TolB, C-terminal domain"/>
    <property type="match status" value="1"/>
</dbReference>
<dbReference type="Pfam" id="PF18962">
    <property type="entry name" value="Por_Secre_tail"/>
    <property type="match status" value="1"/>
</dbReference>
<dbReference type="InterPro" id="IPR011042">
    <property type="entry name" value="6-blade_b-propeller_TolB-like"/>
</dbReference>
<evidence type="ECO:0000259" key="2">
    <source>
        <dbReference type="Pfam" id="PF07995"/>
    </source>
</evidence>
<organism evidence="4 5">
    <name type="scientific">Rhodothermus marinus (strain ATCC 43812 / DSM 4252 / R-10)</name>
    <name type="common">Rhodothermus obamensis</name>
    <dbReference type="NCBI Taxonomy" id="518766"/>
    <lineage>
        <taxon>Bacteria</taxon>
        <taxon>Pseudomonadati</taxon>
        <taxon>Rhodothermota</taxon>
        <taxon>Rhodothermia</taxon>
        <taxon>Rhodothermales</taxon>
        <taxon>Rhodothermaceae</taxon>
        <taxon>Rhodothermus</taxon>
    </lineage>
</organism>
<name>D0MHK7_RHOM4</name>
<dbReference type="AlphaFoldDB" id="D0MHK7"/>
<accession>D0MHK7</accession>
<evidence type="ECO:0000256" key="1">
    <source>
        <dbReference type="SAM" id="SignalP"/>
    </source>
</evidence>
<dbReference type="Pfam" id="PF07995">
    <property type="entry name" value="GSDH"/>
    <property type="match status" value="1"/>
</dbReference>
<evidence type="ECO:0000313" key="4">
    <source>
        <dbReference type="EMBL" id="ACY47965.1"/>
    </source>
</evidence>